<dbReference type="EMBL" id="MU150235">
    <property type="protein sequence ID" value="KAF9467954.1"/>
    <property type="molecule type" value="Genomic_DNA"/>
</dbReference>
<accession>A0A9P5YG11</accession>
<dbReference type="Proteomes" id="UP000807353">
    <property type="component" value="Unassembled WGS sequence"/>
</dbReference>
<name>A0A9P5YG11_9AGAR</name>
<protein>
    <submittedName>
        <fullName evidence="2">Uncharacterized protein</fullName>
    </submittedName>
</protein>
<dbReference type="EMBL" id="MU150235">
    <property type="protein sequence ID" value="KAF9467951.1"/>
    <property type="molecule type" value="Genomic_DNA"/>
</dbReference>
<proteinExistence type="predicted"/>
<dbReference type="AlphaFoldDB" id="A0A9P5YG11"/>
<evidence type="ECO:0000313" key="1">
    <source>
        <dbReference type="EMBL" id="KAF9467951.1"/>
    </source>
</evidence>
<comment type="caution">
    <text evidence="2">The sequence shown here is derived from an EMBL/GenBank/DDBJ whole genome shotgun (WGS) entry which is preliminary data.</text>
</comment>
<evidence type="ECO:0000313" key="2">
    <source>
        <dbReference type="EMBL" id="KAF9467954.1"/>
    </source>
</evidence>
<gene>
    <name evidence="1" type="ORF">BDZ94DRAFT_1248164</name>
    <name evidence="2" type="ORF">BDZ94DRAFT_1248178</name>
</gene>
<organism evidence="2 3">
    <name type="scientific">Collybia nuda</name>
    <dbReference type="NCBI Taxonomy" id="64659"/>
    <lineage>
        <taxon>Eukaryota</taxon>
        <taxon>Fungi</taxon>
        <taxon>Dikarya</taxon>
        <taxon>Basidiomycota</taxon>
        <taxon>Agaricomycotina</taxon>
        <taxon>Agaricomycetes</taxon>
        <taxon>Agaricomycetidae</taxon>
        <taxon>Agaricales</taxon>
        <taxon>Tricholomatineae</taxon>
        <taxon>Clitocybaceae</taxon>
        <taxon>Collybia</taxon>
    </lineage>
</organism>
<evidence type="ECO:0000313" key="3">
    <source>
        <dbReference type="Proteomes" id="UP000807353"/>
    </source>
</evidence>
<sequence length="70" mass="7447">MSANSRGCGGHQCCPSHLKIACKGVRRSSSVITHSPWCGALCIRESLKVSVAFHRVAGSLWVGVFVCMVS</sequence>
<keyword evidence="3" id="KW-1185">Reference proteome</keyword>
<reference evidence="2" key="1">
    <citation type="submission" date="2020-11" db="EMBL/GenBank/DDBJ databases">
        <authorList>
            <consortium name="DOE Joint Genome Institute"/>
            <person name="Ahrendt S."/>
            <person name="Riley R."/>
            <person name="Andreopoulos W."/>
            <person name="Labutti K."/>
            <person name="Pangilinan J."/>
            <person name="Ruiz-Duenas F.J."/>
            <person name="Barrasa J.M."/>
            <person name="Sanchez-Garcia M."/>
            <person name="Camarero S."/>
            <person name="Miyauchi S."/>
            <person name="Serrano A."/>
            <person name="Linde D."/>
            <person name="Babiker R."/>
            <person name="Drula E."/>
            <person name="Ayuso-Fernandez I."/>
            <person name="Pacheco R."/>
            <person name="Padilla G."/>
            <person name="Ferreira P."/>
            <person name="Barriuso J."/>
            <person name="Kellner H."/>
            <person name="Castanera R."/>
            <person name="Alfaro M."/>
            <person name="Ramirez L."/>
            <person name="Pisabarro A.G."/>
            <person name="Kuo A."/>
            <person name="Tritt A."/>
            <person name="Lipzen A."/>
            <person name="He G."/>
            <person name="Yan M."/>
            <person name="Ng V."/>
            <person name="Cullen D."/>
            <person name="Martin F."/>
            <person name="Rosso M.-N."/>
            <person name="Henrissat B."/>
            <person name="Hibbett D."/>
            <person name="Martinez A.T."/>
            <person name="Grigoriev I.V."/>
        </authorList>
    </citation>
    <scope>NUCLEOTIDE SEQUENCE</scope>
    <source>
        <strain evidence="2">CBS 247.69</strain>
    </source>
</reference>